<keyword evidence="3" id="KW-0233">DNA recombination</keyword>
<reference evidence="5 6" key="1">
    <citation type="journal article" date="2020" name="ISME J.">
        <title>Comparative genomics reveals insights into cyanobacterial evolution and habitat adaptation.</title>
        <authorList>
            <person name="Chen M.Y."/>
            <person name="Teng W.K."/>
            <person name="Zhao L."/>
            <person name="Hu C.X."/>
            <person name="Zhou Y.K."/>
            <person name="Han B.P."/>
            <person name="Song L.R."/>
            <person name="Shu W.S."/>
        </authorList>
    </citation>
    <scope>NUCLEOTIDE SEQUENCE [LARGE SCALE GENOMIC DNA]</scope>
    <source>
        <strain evidence="5 6">FACHB-1050</strain>
    </source>
</reference>
<dbReference type="InterPro" id="IPR013762">
    <property type="entry name" value="Integrase-like_cat_sf"/>
</dbReference>
<evidence type="ECO:0000313" key="5">
    <source>
        <dbReference type="EMBL" id="MBD2319460.1"/>
    </source>
</evidence>
<comment type="similarity">
    <text evidence="1">Belongs to the 'phage' integrase family.</text>
</comment>
<gene>
    <name evidence="5" type="ORF">H6G05_21800</name>
</gene>
<dbReference type="InterPro" id="IPR002104">
    <property type="entry name" value="Integrase_catalytic"/>
</dbReference>
<evidence type="ECO:0000313" key="6">
    <source>
        <dbReference type="Proteomes" id="UP000618445"/>
    </source>
</evidence>
<dbReference type="CDD" id="cd00397">
    <property type="entry name" value="DNA_BRE_C"/>
    <property type="match status" value="1"/>
</dbReference>
<dbReference type="InterPro" id="IPR050090">
    <property type="entry name" value="Tyrosine_recombinase_XerCD"/>
</dbReference>
<dbReference type="PANTHER" id="PTHR30349">
    <property type="entry name" value="PHAGE INTEGRASE-RELATED"/>
    <property type="match status" value="1"/>
</dbReference>
<name>A0ABR8CHM1_9CYAN</name>
<accession>A0ABR8CHM1</accession>
<dbReference type="EMBL" id="JACJQY010000052">
    <property type="protein sequence ID" value="MBD2319460.1"/>
    <property type="molecule type" value="Genomic_DNA"/>
</dbReference>
<proteinExistence type="inferred from homology"/>
<evidence type="ECO:0000259" key="4">
    <source>
        <dbReference type="PROSITE" id="PS51898"/>
    </source>
</evidence>
<dbReference type="InterPro" id="IPR011010">
    <property type="entry name" value="DNA_brk_join_enz"/>
</dbReference>
<comment type="caution">
    <text evidence="5">The sequence shown here is derived from an EMBL/GenBank/DDBJ whole genome shotgun (WGS) entry which is preliminary data.</text>
</comment>
<organism evidence="5 6">
    <name type="scientific">Phormidium tenue FACHB-1050</name>
    <dbReference type="NCBI Taxonomy" id="2692857"/>
    <lineage>
        <taxon>Bacteria</taxon>
        <taxon>Bacillati</taxon>
        <taxon>Cyanobacteriota</taxon>
        <taxon>Cyanophyceae</taxon>
        <taxon>Oscillatoriophycideae</taxon>
        <taxon>Oscillatoriales</taxon>
        <taxon>Oscillatoriaceae</taxon>
        <taxon>Phormidium</taxon>
    </lineage>
</organism>
<dbReference type="Pfam" id="PF00589">
    <property type="entry name" value="Phage_integrase"/>
    <property type="match status" value="1"/>
</dbReference>
<keyword evidence="2" id="KW-0238">DNA-binding</keyword>
<protein>
    <submittedName>
        <fullName evidence="5">Site-specific integrase</fullName>
    </submittedName>
</protein>
<evidence type="ECO:0000256" key="3">
    <source>
        <dbReference type="ARBA" id="ARBA00023172"/>
    </source>
</evidence>
<dbReference type="Gene3D" id="1.10.443.10">
    <property type="entry name" value="Intergrase catalytic core"/>
    <property type="match status" value="1"/>
</dbReference>
<feature type="domain" description="Tyr recombinase" evidence="4">
    <location>
        <begin position="7"/>
        <end position="178"/>
    </location>
</feature>
<evidence type="ECO:0000256" key="2">
    <source>
        <dbReference type="ARBA" id="ARBA00023125"/>
    </source>
</evidence>
<sequence length="182" mass="20010">MKVNRNGQAAILTEWQLKELFDYASPKYRAVFGICLFTGCRISEALALRGEDIVNGSILFRKENTKGKNKAREVAINPTLLKYLDGADLPKCGYLFPSKIDSHKPMGSQSADEMLNKYCDMLGIKGASTHSFRRTALTMMSNAGVPLSVIQSISGHASLDALQRYLGVSPEQKKMAISAITF</sequence>
<dbReference type="Proteomes" id="UP000618445">
    <property type="component" value="Unassembled WGS sequence"/>
</dbReference>
<dbReference type="SUPFAM" id="SSF56349">
    <property type="entry name" value="DNA breaking-rejoining enzymes"/>
    <property type="match status" value="1"/>
</dbReference>
<dbReference type="RefSeq" id="WP_190581491.1">
    <property type="nucleotide sequence ID" value="NZ_CAWPQU010000048.1"/>
</dbReference>
<evidence type="ECO:0000256" key="1">
    <source>
        <dbReference type="ARBA" id="ARBA00008857"/>
    </source>
</evidence>
<dbReference type="PANTHER" id="PTHR30349:SF41">
    <property type="entry name" value="INTEGRASE_RECOMBINASE PROTEIN MJ0367-RELATED"/>
    <property type="match status" value="1"/>
</dbReference>
<keyword evidence="6" id="KW-1185">Reference proteome</keyword>
<dbReference type="PROSITE" id="PS51898">
    <property type="entry name" value="TYR_RECOMBINASE"/>
    <property type="match status" value="1"/>
</dbReference>